<keyword evidence="5" id="KW-1185">Reference proteome</keyword>
<dbReference type="GO" id="GO:0009002">
    <property type="term" value="F:serine-type D-Ala-D-Ala carboxypeptidase activity"/>
    <property type="evidence" value="ECO:0007669"/>
    <property type="project" value="UniProtKB-EC"/>
</dbReference>
<dbReference type="PANTHER" id="PTHR30023:SF0">
    <property type="entry name" value="PENICILLIN-SENSITIVE CARBOXYPEPTIDASE A"/>
    <property type="match status" value="1"/>
</dbReference>
<dbReference type="Pfam" id="PF02113">
    <property type="entry name" value="Peptidase_S13"/>
    <property type="match status" value="2"/>
</dbReference>
<evidence type="ECO:0000256" key="3">
    <source>
        <dbReference type="SAM" id="SignalP"/>
    </source>
</evidence>
<evidence type="ECO:0000256" key="2">
    <source>
        <dbReference type="ARBA" id="ARBA00022801"/>
    </source>
</evidence>
<proteinExistence type="inferred from homology"/>
<comment type="caution">
    <text evidence="4">The sequence shown here is derived from an EMBL/GenBank/DDBJ whole genome shotgun (WGS) entry which is preliminary data.</text>
</comment>
<name>A0A841K6R7_9BACT</name>
<accession>A0A841K6R7</accession>
<feature type="signal peptide" evidence="3">
    <location>
        <begin position="1"/>
        <end position="20"/>
    </location>
</feature>
<evidence type="ECO:0000256" key="1">
    <source>
        <dbReference type="ARBA" id="ARBA00006096"/>
    </source>
</evidence>
<keyword evidence="3" id="KW-0732">Signal</keyword>
<dbReference type="InterPro" id="IPR012338">
    <property type="entry name" value="Beta-lactam/transpept-like"/>
</dbReference>
<reference evidence="4 5" key="1">
    <citation type="submission" date="2020-08" db="EMBL/GenBank/DDBJ databases">
        <title>Genomic Encyclopedia of Type Strains, Phase IV (KMG-IV): sequencing the most valuable type-strain genomes for metagenomic binning, comparative biology and taxonomic classification.</title>
        <authorList>
            <person name="Goeker M."/>
        </authorList>
    </citation>
    <scope>NUCLEOTIDE SEQUENCE [LARGE SCALE GENOMIC DNA]</scope>
    <source>
        <strain evidence="4 5">DSM 103733</strain>
    </source>
</reference>
<dbReference type="Gene3D" id="3.40.710.10">
    <property type="entry name" value="DD-peptidase/beta-lactamase superfamily"/>
    <property type="match status" value="1"/>
</dbReference>
<organism evidence="4 5">
    <name type="scientific">Silvibacterium bohemicum</name>
    <dbReference type="NCBI Taxonomy" id="1577686"/>
    <lineage>
        <taxon>Bacteria</taxon>
        <taxon>Pseudomonadati</taxon>
        <taxon>Acidobacteriota</taxon>
        <taxon>Terriglobia</taxon>
        <taxon>Terriglobales</taxon>
        <taxon>Acidobacteriaceae</taxon>
        <taxon>Silvibacterium</taxon>
    </lineage>
</organism>
<dbReference type="EC" id="3.4.21.-" evidence="4"/>
<evidence type="ECO:0000313" key="5">
    <source>
        <dbReference type="Proteomes" id="UP000538666"/>
    </source>
</evidence>
<evidence type="ECO:0000313" key="4">
    <source>
        <dbReference type="EMBL" id="MBB6146278.1"/>
    </source>
</evidence>
<dbReference type="GO" id="GO:0000270">
    <property type="term" value="P:peptidoglycan metabolic process"/>
    <property type="evidence" value="ECO:0007669"/>
    <property type="project" value="TreeGrafter"/>
</dbReference>
<dbReference type="AlphaFoldDB" id="A0A841K6R7"/>
<sequence length="537" mass="55778">MLIAASVTISFLLIPSALNAATRHPKVAVQKMKPGALAAQIDAIVSEPAVARAHWGISVVGADGAAVYGLNDGQFFAPASNAKLLVTAAALALLPPNATYTTSAVTAGGTDGAGHLHGDVVLLGSGDPTLSGRSYPYAEKTERPNPPLMALQGIADQIAASGIRSIDGDIIGDDTWFPWQPYGSGWAWDDLDWSYGAPVSALSVNDNVVYLSVSGNGQPPAWNPDTPYYTLENSLQIVPGTQAEGAGIDRPAGSKVVRLFGAINQNRGAVNQNGGAANQNGLHVALAIEDPAEYAAIALRQMLLAHGIEIKGNARAAHRLSTDTEDFRAEVNQPVALHPLTLATIQPPANGMRVLASHVSIPFEQDVVVTNKVSQNLHAELYLHILGRLEGGDGSTAQGLRVVRQFLTGTAGPAVDPGDFIFFDGSGLSPQDLVTPRAFTRLLAFAARQPWGATYRASLPVGGVDGSLAGRFTDPALRGKVFAKTGTLAEVHGLSGYLTAASGKTFAFSILCNDRAPGGEAARVAMDKIVAAIAAAN</sequence>
<protein>
    <submittedName>
        <fullName evidence="4">D-alanyl-D-alanine carboxypeptidase/D-alanyl-D-alanine-endopeptidase (Penicillin-binding protein 4)</fullName>
        <ecNumber evidence="4">3.4.16.4</ecNumber>
        <ecNumber evidence="4">3.4.21.-</ecNumber>
    </submittedName>
</protein>
<dbReference type="InterPro" id="IPR000667">
    <property type="entry name" value="Peptidase_S13"/>
</dbReference>
<dbReference type="SUPFAM" id="SSF56601">
    <property type="entry name" value="beta-lactamase/transpeptidase-like"/>
    <property type="match status" value="1"/>
</dbReference>
<feature type="chain" id="PRO_5032678342" evidence="3">
    <location>
        <begin position="21"/>
        <end position="537"/>
    </location>
</feature>
<dbReference type="PANTHER" id="PTHR30023">
    <property type="entry name" value="D-ALANYL-D-ALANINE CARBOXYPEPTIDASE"/>
    <property type="match status" value="1"/>
</dbReference>
<dbReference type="NCBIfam" id="TIGR00666">
    <property type="entry name" value="PBP4"/>
    <property type="match status" value="2"/>
</dbReference>
<comment type="similarity">
    <text evidence="1">Belongs to the peptidase S13 family.</text>
</comment>
<dbReference type="Proteomes" id="UP000538666">
    <property type="component" value="Unassembled WGS sequence"/>
</dbReference>
<dbReference type="Gene3D" id="3.50.80.20">
    <property type="entry name" value="D-Ala-D-Ala carboxypeptidase C, peptidase S13"/>
    <property type="match status" value="1"/>
</dbReference>
<keyword evidence="4" id="KW-0121">Carboxypeptidase</keyword>
<dbReference type="GO" id="GO:0006508">
    <property type="term" value="P:proteolysis"/>
    <property type="evidence" value="ECO:0007669"/>
    <property type="project" value="InterPro"/>
</dbReference>
<keyword evidence="2 4" id="KW-0378">Hydrolase</keyword>
<gene>
    <name evidence="4" type="ORF">HNQ77_004250</name>
</gene>
<keyword evidence="4" id="KW-0645">Protease</keyword>
<dbReference type="EMBL" id="JACHEK010000009">
    <property type="protein sequence ID" value="MBB6146278.1"/>
    <property type="molecule type" value="Genomic_DNA"/>
</dbReference>
<dbReference type="EC" id="3.4.16.4" evidence="4"/>